<dbReference type="RefSeq" id="XP_658007.1">
    <property type="nucleotide sequence ID" value="XM_652915.1"/>
</dbReference>
<feature type="domain" description="FAD/NAD(P)-binding" evidence="2">
    <location>
        <begin position="101"/>
        <end position="425"/>
    </location>
</feature>
<dbReference type="PRINTS" id="PR00411">
    <property type="entry name" value="PNDRDTASEI"/>
</dbReference>
<dbReference type="GO" id="GO:0005737">
    <property type="term" value="C:cytoplasm"/>
    <property type="evidence" value="ECO:0000318"/>
    <property type="project" value="GO_Central"/>
</dbReference>
<dbReference type="SUPFAM" id="SSF51905">
    <property type="entry name" value="FAD/NAD(P)-binding domain"/>
    <property type="match status" value="1"/>
</dbReference>
<sequence>MLTSRLPVVQYRVRPRHLARYFWKNLLLQPQTRPLSLLQTPRHQTPRTGANLQRCRYVHQSYRNVSTTGQTPESLKSQAPQTPGRGFAVKSLYRFEQAQPFKVLILGGSYAGLAAALNLVDLCHGRRHRFSITEGDNGTGKRIPVQVTIVDPRDGYYHLIGQPLALSSQEFAKSFWIKYTDIPALQTPEIRCVQGSIDSLDCTAKTATIATESGAVQEKYDYLIACTGLRREFPSAPRSLTRETYLAETAENLANIRGAEKGVAVIGGGAVGIEIAAECKMLHPDTPVTLIHSRSSLLSSEPLPAEFASKALEALRGNSVNVILGARVTSITEKDSAQNQTLTLTTNETLTASHVINAVSRYTPTAPSFLPASVCDEHGYIRITPTLEFPSDSVLPASVAGDHYAAGDVARWSGVKRAGAAMHQGHYAARNIHQKLMQRVYGTTPEFVRLDEVEPGMGLAVGKRAVAYFPSMGLSEGEETREMFFQGDLGFMICYKWMQLGTPMPPPVADAPASTPEDKPVNVATTSRTVEAAA</sequence>
<dbReference type="InterPro" id="IPR036188">
    <property type="entry name" value="FAD/NAD-bd_sf"/>
</dbReference>
<dbReference type="eggNOG" id="KOG2495">
    <property type="taxonomic scope" value="Eukaryota"/>
</dbReference>
<dbReference type="Pfam" id="PF07992">
    <property type="entry name" value="Pyr_redox_2"/>
    <property type="match status" value="1"/>
</dbReference>
<dbReference type="FunFam" id="3.50.50.100:FF:000018">
    <property type="entry name" value="Pyridine nucleotide-disulphide oxidoreductase AMID-like, putative"/>
    <property type="match status" value="1"/>
</dbReference>
<dbReference type="InParanoid" id="Q5BGC7"/>
<organism evidence="3 4">
    <name type="scientific">Emericella nidulans (strain FGSC A4 / ATCC 38163 / CBS 112.46 / NRRL 194 / M139)</name>
    <name type="common">Aspergillus nidulans</name>
    <dbReference type="NCBI Taxonomy" id="227321"/>
    <lineage>
        <taxon>Eukaryota</taxon>
        <taxon>Fungi</taxon>
        <taxon>Dikarya</taxon>
        <taxon>Ascomycota</taxon>
        <taxon>Pezizomycotina</taxon>
        <taxon>Eurotiomycetes</taxon>
        <taxon>Eurotiomycetidae</taxon>
        <taxon>Eurotiales</taxon>
        <taxon>Aspergillaceae</taxon>
        <taxon>Aspergillus</taxon>
        <taxon>Aspergillus subgen. Nidulantes</taxon>
    </lineage>
</organism>
<dbReference type="HOGENOM" id="CLU_029131_0_0_1"/>
<dbReference type="GO" id="GO:0004174">
    <property type="term" value="F:electron-transferring-flavoprotein dehydrogenase activity"/>
    <property type="evidence" value="ECO:0000318"/>
    <property type="project" value="GO_Central"/>
</dbReference>
<dbReference type="PRINTS" id="PR00368">
    <property type="entry name" value="FADPNR"/>
</dbReference>
<dbReference type="GO" id="GO:0050660">
    <property type="term" value="F:flavin adenine dinucleotide binding"/>
    <property type="evidence" value="ECO:0000318"/>
    <property type="project" value="GO_Central"/>
</dbReference>
<dbReference type="GO" id="GO:0031966">
    <property type="term" value="C:mitochondrial membrane"/>
    <property type="evidence" value="ECO:0000318"/>
    <property type="project" value="GO_Central"/>
</dbReference>
<evidence type="ECO:0000313" key="3">
    <source>
        <dbReference type="EMBL" id="CBF89555.1"/>
    </source>
</evidence>
<dbReference type="GO" id="GO:0043065">
    <property type="term" value="P:positive regulation of apoptotic process"/>
    <property type="evidence" value="ECO:0000318"/>
    <property type="project" value="GO_Central"/>
</dbReference>
<dbReference type="GeneID" id="2876178"/>
<dbReference type="PANTHER" id="PTHR43735:SF24">
    <property type="entry name" value="NUCLEOTIDE-DISULPHIDE OXIDOREDUCTASE AMID-LIKE, PUTATIVE (AFU_ORTHOLOGUE AFUA_1G17180)-RELATED"/>
    <property type="match status" value="1"/>
</dbReference>
<dbReference type="Proteomes" id="UP000000560">
    <property type="component" value="Chromosome VIII"/>
</dbReference>
<dbReference type="STRING" id="227321.Q5BGC7"/>
<dbReference type="OrthoDB" id="202203at2759"/>
<accession>Q5BGC7</accession>
<dbReference type="InterPro" id="IPR023753">
    <property type="entry name" value="FAD/NAD-binding_dom"/>
</dbReference>
<keyword evidence="4" id="KW-1185">Reference proteome</keyword>
<reference evidence="4" key="2">
    <citation type="journal article" date="2009" name="Fungal Genet. Biol.">
        <title>The 2008 update of the Aspergillus nidulans genome annotation: a community effort.</title>
        <authorList>
            <person name="Wortman J.R."/>
            <person name="Gilsenan J.M."/>
            <person name="Joardar V."/>
            <person name="Deegan J."/>
            <person name="Clutterbuck J."/>
            <person name="Andersen M.R."/>
            <person name="Archer D."/>
            <person name="Bencina M."/>
            <person name="Braus G."/>
            <person name="Coutinho P."/>
            <person name="von Dohren H."/>
            <person name="Doonan J."/>
            <person name="Driessen A.J."/>
            <person name="Durek P."/>
            <person name="Espeso E."/>
            <person name="Fekete E."/>
            <person name="Flipphi M."/>
            <person name="Estrada C.G."/>
            <person name="Geysens S."/>
            <person name="Goldman G."/>
            <person name="de Groot P.W."/>
            <person name="Hansen K."/>
            <person name="Harris S.D."/>
            <person name="Heinekamp T."/>
            <person name="Helmstaedt K."/>
            <person name="Henrissat B."/>
            <person name="Hofmann G."/>
            <person name="Homan T."/>
            <person name="Horio T."/>
            <person name="Horiuchi H."/>
            <person name="James S."/>
            <person name="Jones M."/>
            <person name="Karaffa L."/>
            <person name="Karanyi Z."/>
            <person name="Kato M."/>
            <person name="Keller N."/>
            <person name="Kelly D.E."/>
            <person name="Kiel J.A."/>
            <person name="Kim J.M."/>
            <person name="van der Klei I.J."/>
            <person name="Klis F.M."/>
            <person name="Kovalchuk A."/>
            <person name="Krasevec N."/>
            <person name="Kubicek C.P."/>
            <person name="Liu B."/>
            <person name="Maccabe A."/>
            <person name="Meyer V."/>
            <person name="Mirabito P."/>
            <person name="Miskei M."/>
            <person name="Mos M."/>
            <person name="Mullins J."/>
            <person name="Nelson D.R."/>
            <person name="Nielsen J."/>
            <person name="Oakley B.R."/>
            <person name="Osmani S.A."/>
            <person name="Pakula T."/>
            <person name="Paszewski A."/>
            <person name="Paulsen I."/>
            <person name="Pilsyk S."/>
            <person name="Pocsi I."/>
            <person name="Punt P.J."/>
            <person name="Ram A.F."/>
            <person name="Ren Q."/>
            <person name="Robellet X."/>
            <person name="Robson G."/>
            <person name="Seiboth B."/>
            <person name="van Solingen P."/>
            <person name="Specht T."/>
            <person name="Sun J."/>
            <person name="Taheri-Talesh N."/>
            <person name="Takeshita N."/>
            <person name="Ussery D."/>
            <person name="vanKuyk P.A."/>
            <person name="Visser H."/>
            <person name="van de Vondervoort P.J."/>
            <person name="de Vries R.P."/>
            <person name="Walton J."/>
            <person name="Xiang X."/>
            <person name="Xiong Y."/>
            <person name="Zeng A.P."/>
            <person name="Brandt B.W."/>
            <person name="Cornell M.J."/>
            <person name="van den Hondel C.A."/>
            <person name="Visser J."/>
            <person name="Oliver S.G."/>
            <person name="Turner G."/>
        </authorList>
    </citation>
    <scope>GENOME REANNOTATION</scope>
    <source>
        <strain evidence="4">FGSC A4 / ATCC 38163 / CBS 112.46 / NRRL 194 / M139</strain>
    </source>
</reference>
<gene>
    <name evidence="3" type="ORF">ANIA_00403</name>
</gene>
<name>Q5BGC7_EMENI</name>
<dbReference type="GO" id="GO:0110076">
    <property type="term" value="P:negative regulation of ferroptosis"/>
    <property type="evidence" value="ECO:0000318"/>
    <property type="project" value="GO_Central"/>
</dbReference>
<evidence type="ECO:0000313" key="4">
    <source>
        <dbReference type="Proteomes" id="UP000000560"/>
    </source>
</evidence>
<dbReference type="KEGG" id="ani:ANIA_00403"/>
<dbReference type="Gene3D" id="3.50.50.100">
    <property type="match status" value="1"/>
</dbReference>
<accession>C8VTI3</accession>
<proteinExistence type="predicted"/>
<reference evidence="4" key="1">
    <citation type="journal article" date="2005" name="Nature">
        <title>Sequencing of Aspergillus nidulans and comparative analysis with A. fumigatus and A. oryzae.</title>
        <authorList>
            <person name="Galagan J.E."/>
            <person name="Calvo S.E."/>
            <person name="Cuomo C."/>
            <person name="Ma L.J."/>
            <person name="Wortman J.R."/>
            <person name="Batzoglou S."/>
            <person name="Lee S.I."/>
            <person name="Basturkmen M."/>
            <person name="Spevak C.C."/>
            <person name="Clutterbuck J."/>
            <person name="Kapitonov V."/>
            <person name="Jurka J."/>
            <person name="Scazzocchio C."/>
            <person name="Farman M."/>
            <person name="Butler J."/>
            <person name="Purcell S."/>
            <person name="Harris S."/>
            <person name="Braus G.H."/>
            <person name="Draht O."/>
            <person name="Busch S."/>
            <person name="D'Enfert C."/>
            <person name="Bouchier C."/>
            <person name="Goldman G.H."/>
            <person name="Bell-Pedersen D."/>
            <person name="Griffiths-Jones S."/>
            <person name="Doonan J.H."/>
            <person name="Yu J."/>
            <person name="Vienken K."/>
            <person name="Pain A."/>
            <person name="Freitag M."/>
            <person name="Selker E.U."/>
            <person name="Archer D.B."/>
            <person name="Penalva M.A."/>
            <person name="Oakley B.R."/>
            <person name="Momany M."/>
            <person name="Tanaka T."/>
            <person name="Kumagai T."/>
            <person name="Asai K."/>
            <person name="Machida M."/>
            <person name="Nierman W.C."/>
            <person name="Denning D.W."/>
            <person name="Caddick M."/>
            <person name="Hynes M."/>
            <person name="Paoletti M."/>
            <person name="Fischer R."/>
            <person name="Miller B."/>
            <person name="Dyer P."/>
            <person name="Sachs M.S."/>
            <person name="Osmani S.A."/>
            <person name="Birren B.W."/>
        </authorList>
    </citation>
    <scope>NUCLEOTIDE SEQUENCE [LARGE SCALE GENOMIC DNA]</scope>
    <source>
        <strain evidence="4">FGSC A4 / ATCC 38163 / CBS 112.46 / NRRL 194 / M139</strain>
    </source>
</reference>
<dbReference type="PANTHER" id="PTHR43735">
    <property type="entry name" value="APOPTOSIS-INDUCING FACTOR 1"/>
    <property type="match status" value="1"/>
</dbReference>
<dbReference type="EMBL" id="BN001308">
    <property type="protein sequence ID" value="CBF89555.1"/>
    <property type="molecule type" value="Genomic_DNA"/>
</dbReference>
<feature type="compositionally biased region" description="Polar residues" evidence="1">
    <location>
        <begin position="523"/>
        <end position="534"/>
    </location>
</feature>
<evidence type="ECO:0000259" key="2">
    <source>
        <dbReference type="Pfam" id="PF07992"/>
    </source>
</evidence>
<feature type="region of interest" description="Disordered" evidence="1">
    <location>
        <begin position="507"/>
        <end position="534"/>
    </location>
</feature>
<evidence type="ECO:0000256" key="1">
    <source>
        <dbReference type="SAM" id="MobiDB-lite"/>
    </source>
</evidence>
<dbReference type="AlphaFoldDB" id="Q5BGC7"/>
<dbReference type="OMA" id="GAAMHQG"/>
<dbReference type="GO" id="GO:0008637">
    <property type="term" value="P:apoptotic mitochondrial changes"/>
    <property type="evidence" value="ECO:0000318"/>
    <property type="project" value="GO_Central"/>
</dbReference>
<protein>
    <submittedName>
        <fullName evidence="3">Pyridine nucleotide-disulphide oxidoreductase AMID-like, putative (AFU_orthologue AFUA_1G17180)</fullName>
    </submittedName>
</protein>